<dbReference type="GO" id="GO:0006935">
    <property type="term" value="P:chemotaxis"/>
    <property type="evidence" value="ECO:0007669"/>
    <property type="project" value="InterPro"/>
</dbReference>
<evidence type="ECO:0000256" key="2">
    <source>
        <dbReference type="ARBA" id="ARBA00022475"/>
    </source>
</evidence>
<evidence type="ECO:0000313" key="12">
    <source>
        <dbReference type="Proteomes" id="UP000220840"/>
    </source>
</evidence>
<protein>
    <submittedName>
        <fullName evidence="11">Motility protein A</fullName>
    </submittedName>
</protein>
<dbReference type="InterPro" id="IPR046786">
    <property type="entry name" value="MotA_N"/>
</dbReference>
<dbReference type="STRING" id="137838.GCA_001458595_02490"/>
<dbReference type="Pfam" id="PF01618">
    <property type="entry name" value="MotA_ExbB"/>
    <property type="match status" value="1"/>
</dbReference>
<keyword evidence="6 8" id="KW-0472">Membrane</keyword>
<evidence type="ECO:0000256" key="6">
    <source>
        <dbReference type="ARBA" id="ARBA00023136"/>
    </source>
</evidence>
<evidence type="ECO:0000259" key="9">
    <source>
        <dbReference type="Pfam" id="PF01618"/>
    </source>
</evidence>
<keyword evidence="2" id="KW-1003">Cell membrane</keyword>
<dbReference type="AlphaFoldDB" id="A0A2A7MJ11"/>
<feature type="transmembrane region" description="Helical" evidence="8">
    <location>
        <begin position="183"/>
        <end position="204"/>
    </location>
</feature>
<evidence type="ECO:0000256" key="3">
    <source>
        <dbReference type="ARBA" id="ARBA00022692"/>
    </source>
</evidence>
<feature type="transmembrane region" description="Helical" evidence="8">
    <location>
        <begin position="29"/>
        <end position="51"/>
    </location>
</feature>
<evidence type="ECO:0000259" key="10">
    <source>
        <dbReference type="Pfam" id="PF20560"/>
    </source>
</evidence>
<dbReference type="InterPro" id="IPR047055">
    <property type="entry name" value="MotA-like"/>
</dbReference>
<evidence type="ECO:0000256" key="7">
    <source>
        <dbReference type="RuleBase" id="RU004057"/>
    </source>
</evidence>
<keyword evidence="3 8" id="KW-0812">Transmembrane</keyword>
<keyword evidence="5 8" id="KW-1133">Transmembrane helix</keyword>
<evidence type="ECO:0000256" key="8">
    <source>
        <dbReference type="SAM" id="Phobius"/>
    </source>
</evidence>
<comment type="caution">
    <text evidence="11">The sequence shown here is derived from an EMBL/GenBank/DDBJ whole genome shotgun (WGS) entry which is preliminary data.</text>
</comment>
<evidence type="ECO:0000313" key="11">
    <source>
        <dbReference type="EMBL" id="PEG31108.1"/>
    </source>
</evidence>
<gene>
    <name evidence="11" type="ORF">CQ394_05115</name>
</gene>
<accession>A0A2A7MJ11</accession>
<comment type="similarity">
    <text evidence="7">Belongs to the exbB/tolQ family.</text>
</comment>
<dbReference type="Proteomes" id="UP000220840">
    <property type="component" value="Unassembled WGS sequence"/>
</dbReference>
<keyword evidence="7" id="KW-0813">Transport</keyword>
<dbReference type="GO" id="GO:0015031">
    <property type="term" value="P:protein transport"/>
    <property type="evidence" value="ECO:0007669"/>
    <property type="project" value="UniProtKB-KW"/>
</dbReference>
<evidence type="ECO:0000256" key="4">
    <source>
        <dbReference type="ARBA" id="ARBA00022779"/>
    </source>
</evidence>
<reference evidence="11 12" key="1">
    <citation type="submission" date="2017-10" db="EMBL/GenBank/DDBJ databases">
        <title>Effective Description of Clostridium neonatale sp. nov. linked to necrotizing enterocolitis in neonates and a clarification of species assignable to the genus Clostridium (Prazmowski 1880) emend. Lawson and Rainey 2016.</title>
        <authorList>
            <person name="Bernard K."/>
            <person name="Burdz T."/>
            <person name="Wiebe D."/>
            <person name="Balcewich B."/>
            <person name="Alfa M."/>
            <person name="Bernier A.-M."/>
        </authorList>
    </citation>
    <scope>NUCLEOTIDE SEQUENCE [LARGE SCALE GENOMIC DNA]</scope>
    <source>
        <strain evidence="11 12">LCDC99A005</strain>
    </source>
</reference>
<keyword evidence="12" id="KW-1185">Reference proteome</keyword>
<comment type="subcellular location">
    <subcellularLocation>
        <location evidence="1">Cell membrane</location>
        <topology evidence="1">Multi-pass membrane protein</topology>
    </subcellularLocation>
    <subcellularLocation>
        <location evidence="7">Membrane</location>
        <topology evidence="7">Multi-pass membrane protein</topology>
    </subcellularLocation>
</comment>
<dbReference type="PANTHER" id="PTHR30433:SF3">
    <property type="entry name" value="MOTILITY PROTEIN A"/>
    <property type="match status" value="1"/>
</dbReference>
<feature type="transmembrane region" description="Helical" evidence="8">
    <location>
        <begin position="147"/>
        <end position="171"/>
    </location>
</feature>
<keyword evidence="7" id="KW-0653">Protein transport</keyword>
<feature type="domain" description="Motility protein A N-terminal" evidence="10">
    <location>
        <begin position="9"/>
        <end position="82"/>
    </location>
</feature>
<dbReference type="GO" id="GO:0005886">
    <property type="term" value="C:plasma membrane"/>
    <property type="evidence" value="ECO:0007669"/>
    <property type="project" value="UniProtKB-SubCell"/>
</dbReference>
<dbReference type="PANTHER" id="PTHR30433">
    <property type="entry name" value="CHEMOTAXIS PROTEIN MOTA"/>
    <property type="match status" value="1"/>
</dbReference>
<dbReference type="RefSeq" id="WP_058295269.1">
    <property type="nucleotide sequence ID" value="NZ_CAMRXB010000053.1"/>
</dbReference>
<feature type="domain" description="MotA/TolQ/ExbB proton channel" evidence="9">
    <location>
        <begin position="104"/>
        <end position="219"/>
    </location>
</feature>
<dbReference type="InterPro" id="IPR002898">
    <property type="entry name" value="MotA_ExbB_proton_chnl"/>
</dbReference>
<dbReference type="Pfam" id="PF20560">
    <property type="entry name" value="MotA_N"/>
    <property type="match status" value="1"/>
</dbReference>
<evidence type="ECO:0000256" key="1">
    <source>
        <dbReference type="ARBA" id="ARBA00004651"/>
    </source>
</evidence>
<dbReference type="GO" id="GO:0071978">
    <property type="term" value="P:bacterial-type flagellum-dependent swarming motility"/>
    <property type="evidence" value="ECO:0007669"/>
    <property type="project" value="InterPro"/>
</dbReference>
<evidence type="ECO:0000256" key="5">
    <source>
        <dbReference type="ARBA" id="ARBA00022989"/>
    </source>
</evidence>
<name>A0A2A7MJ11_9CLOT</name>
<dbReference type="NCBIfam" id="NF006583">
    <property type="entry name" value="PRK09109.1"/>
    <property type="match status" value="1"/>
</dbReference>
<keyword evidence="4" id="KW-0283">Flagellar rotation</keyword>
<organism evidence="11 12">
    <name type="scientific">Clostridium neonatale</name>
    <dbReference type="NCBI Taxonomy" id="137838"/>
    <lineage>
        <taxon>Bacteria</taxon>
        <taxon>Bacillati</taxon>
        <taxon>Bacillota</taxon>
        <taxon>Clostridia</taxon>
        <taxon>Eubacteriales</taxon>
        <taxon>Clostridiaceae</taxon>
        <taxon>Clostridium</taxon>
    </lineage>
</organism>
<dbReference type="EMBL" id="PDCJ01000001">
    <property type="protein sequence ID" value="PEG31108.1"/>
    <property type="molecule type" value="Genomic_DNA"/>
</dbReference>
<dbReference type="OrthoDB" id="9806929at2"/>
<sequence>MDIIIILSLLFAFGSLICGFMLEGGSPAALIQISALIIVFGGTFGAVGVSCSSKVVKKFFKIMGIAFKKRNIDIKQKIEYFHNLSIKTRKEGLLSLEAESTKPELDPFIKVGLQLVTDGVELTELRSILETKIEQISERHQSGIDMFSAAGGYAPTMGIIGTVMGLVLVVSNLSDPTVLGPKIASAFMATLYGISSANLLWLPVANKLKVYDREEIIERELCLEAICLLQQGINPNVLVSKLQTFLTDVEANKFNIQ</sequence>
<proteinExistence type="inferred from homology"/>